<organism evidence="3 4">
    <name type="scientific">Oleiharenicola lentus</name>
    <dbReference type="NCBI Taxonomy" id="2508720"/>
    <lineage>
        <taxon>Bacteria</taxon>
        <taxon>Pseudomonadati</taxon>
        <taxon>Verrucomicrobiota</taxon>
        <taxon>Opitutia</taxon>
        <taxon>Opitutales</taxon>
        <taxon>Opitutaceae</taxon>
        <taxon>Oleiharenicola</taxon>
    </lineage>
</organism>
<keyword evidence="3" id="KW-0378">Hydrolase</keyword>
<evidence type="ECO:0000259" key="2">
    <source>
        <dbReference type="Pfam" id="PF01738"/>
    </source>
</evidence>
<reference evidence="3 4" key="1">
    <citation type="submission" date="2019-01" db="EMBL/GenBank/DDBJ databases">
        <title>Lacunisphaera sp. strain TWA-58.</title>
        <authorList>
            <person name="Chen W.-M."/>
        </authorList>
    </citation>
    <scope>NUCLEOTIDE SEQUENCE [LARGE SCALE GENOMIC DNA]</scope>
    <source>
        <strain evidence="3 4">TWA-58</strain>
    </source>
</reference>
<dbReference type="InterPro" id="IPR002925">
    <property type="entry name" value="Dienelactn_hydro"/>
</dbReference>
<gene>
    <name evidence="3" type="ORF">ESB00_02135</name>
</gene>
<dbReference type="EMBL" id="SDHX01000001">
    <property type="protein sequence ID" value="RXK54715.1"/>
    <property type="molecule type" value="Genomic_DNA"/>
</dbReference>
<dbReference type="AlphaFoldDB" id="A0A4Q1C738"/>
<protein>
    <submittedName>
        <fullName evidence="3">Dienelactone hydrolase family protein</fullName>
    </submittedName>
</protein>
<dbReference type="Gene3D" id="3.40.50.1820">
    <property type="entry name" value="alpha/beta hydrolase"/>
    <property type="match status" value="1"/>
</dbReference>
<dbReference type="Pfam" id="PF01738">
    <property type="entry name" value="DLH"/>
    <property type="match status" value="1"/>
</dbReference>
<dbReference type="InterPro" id="IPR029058">
    <property type="entry name" value="AB_hydrolase_fold"/>
</dbReference>
<name>A0A4Q1C738_9BACT</name>
<evidence type="ECO:0000313" key="3">
    <source>
        <dbReference type="EMBL" id="RXK54715.1"/>
    </source>
</evidence>
<keyword evidence="1" id="KW-0732">Signal</keyword>
<dbReference type="GO" id="GO:0016787">
    <property type="term" value="F:hydrolase activity"/>
    <property type="evidence" value="ECO:0007669"/>
    <property type="project" value="UniProtKB-KW"/>
</dbReference>
<keyword evidence="4" id="KW-1185">Reference proteome</keyword>
<evidence type="ECO:0000313" key="4">
    <source>
        <dbReference type="Proteomes" id="UP000290218"/>
    </source>
</evidence>
<feature type="chain" id="PRO_5020526974" evidence="1">
    <location>
        <begin position="22"/>
        <end position="268"/>
    </location>
</feature>
<feature type="signal peptide" evidence="1">
    <location>
        <begin position="1"/>
        <end position="21"/>
    </location>
</feature>
<feature type="domain" description="Dienelactone hydrolase" evidence="2">
    <location>
        <begin position="51"/>
        <end position="263"/>
    </location>
</feature>
<sequence>MNSPRLLSLVLALGATVALNAKLVTKPVAYEHAGTKLEGWLAYDDEKVKPGAKAAGVLVIPEWWGLTEYPKSRAEQLAKMGYVAFAADMYGAGVVTDDPKRAGELAGQFYGKPLMAERARAGLDQLVATGLVDGARVAAIGYCFGGSTVQALAYTGAPLAGVVSFHGGLIPVPAEAAAKTKAKILVCHGAADGFITAEELAGFTKAMNEGKFDYQFISYAGAVHAFTNPKADEIAKLRGLPIAYHKVADKRSWGHMKQFFKEVLGDTK</sequence>
<proteinExistence type="predicted"/>
<accession>A0A4Q1C738</accession>
<dbReference type="OrthoDB" id="9771666at2"/>
<dbReference type="InterPro" id="IPR050261">
    <property type="entry name" value="FrsA_esterase"/>
</dbReference>
<dbReference type="SUPFAM" id="SSF53474">
    <property type="entry name" value="alpha/beta-Hydrolases"/>
    <property type="match status" value="1"/>
</dbReference>
<dbReference type="RefSeq" id="WP_129046079.1">
    <property type="nucleotide sequence ID" value="NZ_SDHX01000001.1"/>
</dbReference>
<evidence type="ECO:0000256" key="1">
    <source>
        <dbReference type="SAM" id="SignalP"/>
    </source>
</evidence>
<dbReference type="Proteomes" id="UP000290218">
    <property type="component" value="Unassembled WGS sequence"/>
</dbReference>
<comment type="caution">
    <text evidence="3">The sequence shown here is derived from an EMBL/GenBank/DDBJ whole genome shotgun (WGS) entry which is preliminary data.</text>
</comment>
<dbReference type="PANTHER" id="PTHR22946">
    <property type="entry name" value="DIENELACTONE HYDROLASE DOMAIN-CONTAINING PROTEIN-RELATED"/>
    <property type="match status" value="1"/>
</dbReference>
<dbReference type="PANTHER" id="PTHR22946:SF0">
    <property type="entry name" value="DIENELACTONE HYDROLASE DOMAIN-CONTAINING PROTEIN"/>
    <property type="match status" value="1"/>
</dbReference>